<dbReference type="AlphaFoldDB" id="A0A9P8C6S5"/>
<proteinExistence type="predicted"/>
<name>A0A9P8C6S5_9HELO</name>
<reference evidence="2" key="1">
    <citation type="journal article" date="2021" name="IMA Fungus">
        <title>Genomic characterization of three marine fungi, including Emericellopsis atlantica sp. nov. with signatures of a generalist lifestyle and marine biomass degradation.</title>
        <authorList>
            <person name="Hagestad O.C."/>
            <person name="Hou L."/>
            <person name="Andersen J.H."/>
            <person name="Hansen E.H."/>
            <person name="Altermark B."/>
            <person name="Li C."/>
            <person name="Kuhnert E."/>
            <person name="Cox R.J."/>
            <person name="Crous P.W."/>
            <person name="Spatafora J.W."/>
            <person name="Lail K."/>
            <person name="Amirebrahimi M."/>
            <person name="Lipzen A."/>
            <person name="Pangilinan J."/>
            <person name="Andreopoulos W."/>
            <person name="Hayes R.D."/>
            <person name="Ng V."/>
            <person name="Grigoriev I.V."/>
            <person name="Jackson S.A."/>
            <person name="Sutton T.D.S."/>
            <person name="Dobson A.D.W."/>
            <person name="Rama T."/>
        </authorList>
    </citation>
    <scope>NUCLEOTIDE SEQUENCE</scope>
    <source>
        <strain evidence="2">TRa018bII</strain>
    </source>
</reference>
<organism evidence="2 3">
    <name type="scientific">Amylocarpus encephaloides</name>
    <dbReference type="NCBI Taxonomy" id="45428"/>
    <lineage>
        <taxon>Eukaryota</taxon>
        <taxon>Fungi</taxon>
        <taxon>Dikarya</taxon>
        <taxon>Ascomycota</taxon>
        <taxon>Pezizomycotina</taxon>
        <taxon>Leotiomycetes</taxon>
        <taxon>Helotiales</taxon>
        <taxon>Helotiales incertae sedis</taxon>
        <taxon>Amylocarpus</taxon>
    </lineage>
</organism>
<gene>
    <name evidence="2" type="ORF">BJ875DRAFT_16579</name>
</gene>
<sequence length="279" mass="30085">MGFSLEGIIDKVGQQIDKKSQNNKTQTHQHSPGGYGRLQNDNHPPPPPSSPPPEYSEHARPHPPHPQQPDHHTGIGLLGMGAPQRSRAQSNSKRPHSPITHPNYTGPERKGRVEDAYQDPAAQYYKLPTGANQGPFTGGGLLGKMMGGRGGEGLTEGQRRGLGFSPEARGGFGRGGNRREGSGQHREHSGGHHRSPSGHHSPPHGPPPHGHQRGHSRHRSGSDGPERPHEHRGYEGLLAPGPHDGGRRRSHSQGYRGDAGREGGREGGRENPFGDHARF</sequence>
<feature type="region of interest" description="Disordered" evidence="1">
    <location>
        <begin position="1"/>
        <end position="279"/>
    </location>
</feature>
<accession>A0A9P8C6S5</accession>
<feature type="compositionally biased region" description="Basic residues" evidence="1">
    <location>
        <begin position="210"/>
        <end position="219"/>
    </location>
</feature>
<feature type="compositionally biased region" description="Gly residues" evidence="1">
    <location>
        <begin position="136"/>
        <end position="154"/>
    </location>
</feature>
<evidence type="ECO:0000313" key="3">
    <source>
        <dbReference type="Proteomes" id="UP000824998"/>
    </source>
</evidence>
<feature type="compositionally biased region" description="Basic and acidic residues" evidence="1">
    <location>
        <begin position="220"/>
        <end position="234"/>
    </location>
</feature>
<dbReference type="Proteomes" id="UP000824998">
    <property type="component" value="Unassembled WGS sequence"/>
</dbReference>
<evidence type="ECO:0000313" key="2">
    <source>
        <dbReference type="EMBL" id="KAG9234346.1"/>
    </source>
</evidence>
<feature type="compositionally biased region" description="Basic and acidic residues" evidence="1">
    <location>
        <begin position="258"/>
        <end position="279"/>
    </location>
</feature>
<comment type="caution">
    <text evidence="2">The sequence shown here is derived from an EMBL/GenBank/DDBJ whole genome shotgun (WGS) entry which is preliminary data.</text>
</comment>
<keyword evidence="3" id="KW-1185">Reference proteome</keyword>
<feature type="compositionally biased region" description="Basic and acidic residues" evidence="1">
    <location>
        <begin position="177"/>
        <end position="190"/>
    </location>
</feature>
<dbReference type="EMBL" id="MU251466">
    <property type="protein sequence ID" value="KAG9234346.1"/>
    <property type="molecule type" value="Genomic_DNA"/>
</dbReference>
<feature type="compositionally biased region" description="Pro residues" evidence="1">
    <location>
        <begin position="43"/>
        <end position="54"/>
    </location>
</feature>
<protein>
    <submittedName>
        <fullName evidence="2">Uncharacterized protein</fullName>
    </submittedName>
</protein>
<evidence type="ECO:0000256" key="1">
    <source>
        <dbReference type="SAM" id="MobiDB-lite"/>
    </source>
</evidence>